<gene>
    <name evidence="1" type="ORF">Vadar_034466</name>
</gene>
<dbReference type="EMBL" id="CM037162">
    <property type="protein sequence ID" value="KAH7864837.1"/>
    <property type="molecule type" value="Genomic_DNA"/>
</dbReference>
<evidence type="ECO:0000313" key="2">
    <source>
        <dbReference type="Proteomes" id="UP000828048"/>
    </source>
</evidence>
<comment type="caution">
    <text evidence="1">The sequence shown here is derived from an EMBL/GenBank/DDBJ whole genome shotgun (WGS) entry which is preliminary data.</text>
</comment>
<organism evidence="1 2">
    <name type="scientific">Vaccinium darrowii</name>
    <dbReference type="NCBI Taxonomy" id="229202"/>
    <lineage>
        <taxon>Eukaryota</taxon>
        <taxon>Viridiplantae</taxon>
        <taxon>Streptophyta</taxon>
        <taxon>Embryophyta</taxon>
        <taxon>Tracheophyta</taxon>
        <taxon>Spermatophyta</taxon>
        <taxon>Magnoliopsida</taxon>
        <taxon>eudicotyledons</taxon>
        <taxon>Gunneridae</taxon>
        <taxon>Pentapetalae</taxon>
        <taxon>asterids</taxon>
        <taxon>Ericales</taxon>
        <taxon>Ericaceae</taxon>
        <taxon>Vaccinioideae</taxon>
        <taxon>Vaccinieae</taxon>
        <taxon>Vaccinium</taxon>
    </lineage>
</organism>
<name>A0ACB7ZIF1_9ERIC</name>
<keyword evidence="2" id="KW-1185">Reference proteome</keyword>
<proteinExistence type="predicted"/>
<accession>A0ACB7ZIF1</accession>
<sequence length="96" mass="10712">MLAVKRLSVGLEGGRTEHPFPPASSTLFVEGLPANCTCREVSRYKEVRRVSKESRRADGDSLMLCFVNFVSPAHVATAMDALQADMEMIYCERQVF</sequence>
<protein>
    <submittedName>
        <fullName evidence="1">Uncharacterized protein</fullName>
    </submittedName>
</protein>
<reference evidence="1 2" key="1">
    <citation type="journal article" date="2021" name="Hortic Res">
        <title>High-quality reference genome and annotation aids understanding of berry development for evergreen blueberry (Vaccinium darrowii).</title>
        <authorList>
            <person name="Yu J."/>
            <person name="Hulse-Kemp A.M."/>
            <person name="Babiker E."/>
            <person name="Staton M."/>
        </authorList>
    </citation>
    <scope>NUCLEOTIDE SEQUENCE [LARGE SCALE GENOMIC DNA]</scope>
    <source>
        <strain evidence="2">cv. NJ 8807/NJ 8810</strain>
        <tissue evidence="1">Young leaf</tissue>
    </source>
</reference>
<evidence type="ECO:0000313" key="1">
    <source>
        <dbReference type="EMBL" id="KAH7864837.1"/>
    </source>
</evidence>
<dbReference type="Proteomes" id="UP000828048">
    <property type="component" value="Chromosome 12"/>
</dbReference>